<dbReference type="PANTHER" id="PTHR33055">
    <property type="entry name" value="TRANSPOSASE FOR INSERTION SEQUENCE ELEMENT IS1111A"/>
    <property type="match status" value="1"/>
</dbReference>
<gene>
    <name evidence="3" type="ORF">Bccel_5761</name>
    <name evidence="4" type="ORF">Bccel_5766</name>
</gene>
<dbReference type="PANTHER" id="PTHR33055:SF13">
    <property type="entry name" value="TRANSPOSASE"/>
    <property type="match status" value="1"/>
</dbReference>
<dbReference type="GO" id="GO:0004803">
    <property type="term" value="F:transposase activity"/>
    <property type="evidence" value="ECO:0007669"/>
    <property type="project" value="InterPro"/>
</dbReference>
<accession>A0A0L6JXA5</accession>
<sequence length="412" mass="47358">MLHPKMRKLFIGVDIHKRTHVAVIINCFTEKLGELRFENNKKGFEKLIEFVKSHLKRGISPCFGLEDTSGNGRNFAIFLLNLGYTVKSVDASLTYTERRNQAIAHKTDGHDAFCVAKVLLNQLDTLPDASIHDDSWTLQLLVSRRNSIVKIRAASKNQVHSYISHHYPSYPKFFTVTYCKAGMEFFQNFPSPSKLKGITKEELAEFLSIHSSGFFGIEHAEKILMLVAKDGDTSTEYQETRDFIVSHCIKEIKHCNEELEVIEAEIKKHMKQFPYRLETMPGINTITAAMLISEIGDIRRFSSSDKMCRYSGISPVSCSSGDKDKNFRNKQGNRRLYEIFRDIASRNICRGRDKKSPINETFLEYYNKKISQGKTKRQALIAVMRQIAKVIYSMMIHQREYIKPTISKTENT</sequence>
<dbReference type="Proteomes" id="UP000036923">
    <property type="component" value="Unassembled WGS sequence"/>
</dbReference>
<reference evidence="5" key="2">
    <citation type="submission" date="2015-07" db="EMBL/GenBank/DDBJ databases">
        <title>Near-Complete Genome Sequence of the Cellulolytic Bacterium Bacteroides (Pseudobacteroides) cellulosolvens ATCC 35603.</title>
        <authorList>
            <person name="Dassa B."/>
            <person name="Utturkar S.M."/>
            <person name="Klingeman D.M."/>
            <person name="Hurt R.A."/>
            <person name="Keller M."/>
            <person name="Xu J."/>
            <person name="Reddy Y.H.K."/>
            <person name="Borovok I."/>
            <person name="Grinberg I.R."/>
            <person name="Lamed R."/>
            <person name="Zhivin O."/>
            <person name="Bayer E.A."/>
            <person name="Brown S.D."/>
        </authorList>
    </citation>
    <scope>NUCLEOTIDE SEQUENCE [LARGE SCALE GENOMIC DNA]</scope>
    <source>
        <strain evidence="5">DSM 2933</strain>
    </source>
</reference>
<dbReference type="Pfam" id="PF02371">
    <property type="entry name" value="Transposase_20"/>
    <property type="match status" value="1"/>
</dbReference>
<dbReference type="InterPro" id="IPR003346">
    <property type="entry name" value="Transposase_20"/>
</dbReference>
<dbReference type="InterPro" id="IPR002525">
    <property type="entry name" value="Transp_IS110-like_N"/>
</dbReference>
<dbReference type="AlphaFoldDB" id="A0A0L6JXA5"/>
<dbReference type="InterPro" id="IPR047650">
    <property type="entry name" value="Transpos_IS110"/>
</dbReference>
<keyword evidence="5" id="KW-1185">Reference proteome</keyword>
<dbReference type="NCBIfam" id="NF033542">
    <property type="entry name" value="transpos_IS110"/>
    <property type="match status" value="1"/>
</dbReference>
<dbReference type="EMBL" id="LGTC01000001">
    <property type="protein sequence ID" value="KNY30481.1"/>
    <property type="molecule type" value="Genomic_DNA"/>
</dbReference>
<dbReference type="Pfam" id="PF01548">
    <property type="entry name" value="DEDD_Tnp_IS110"/>
    <property type="match status" value="1"/>
</dbReference>
<reference evidence="4" key="1">
    <citation type="submission" date="2015-07" db="EMBL/GenBank/DDBJ databases">
        <title>MeaNS - Measles Nucleotide Surveillance Program.</title>
        <authorList>
            <person name="Tran T."/>
            <person name="Druce J."/>
        </authorList>
    </citation>
    <scope>NUCLEOTIDE SEQUENCE</scope>
    <source>
        <strain evidence="4">DSM 2933</strain>
    </source>
</reference>
<evidence type="ECO:0000313" key="3">
    <source>
        <dbReference type="EMBL" id="KNY30481.1"/>
    </source>
</evidence>
<dbReference type="STRING" id="398512.Bccel_5761"/>
<evidence type="ECO:0000313" key="4">
    <source>
        <dbReference type="EMBL" id="KNY30486.1"/>
    </source>
</evidence>
<comment type="caution">
    <text evidence="4">The sequence shown here is derived from an EMBL/GenBank/DDBJ whole genome shotgun (WGS) entry which is preliminary data.</text>
</comment>
<feature type="domain" description="Transposase IS110-like N-terminal" evidence="1">
    <location>
        <begin position="11"/>
        <end position="168"/>
    </location>
</feature>
<evidence type="ECO:0000313" key="5">
    <source>
        <dbReference type="Proteomes" id="UP000036923"/>
    </source>
</evidence>
<evidence type="ECO:0000259" key="2">
    <source>
        <dbReference type="Pfam" id="PF02371"/>
    </source>
</evidence>
<evidence type="ECO:0000259" key="1">
    <source>
        <dbReference type="Pfam" id="PF01548"/>
    </source>
</evidence>
<organism evidence="4 5">
    <name type="scientific">Pseudobacteroides cellulosolvens ATCC 35603 = DSM 2933</name>
    <dbReference type="NCBI Taxonomy" id="398512"/>
    <lineage>
        <taxon>Bacteria</taxon>
        <taxon>Bacillati</taxon>
        <taxon>Bacillota</taxon>
        <taxon>Clostridia</taxon>
        <taxon>Eubacteriales</taxon>
        <taxon>Oscillospiraceae</taxon>
        <taxon>Pseudobacteroides</taxon>
    </lineage>
</organism>
<dbReference type="GO" id="GO:0003677">
    <property type="term" value="F:DNA binding"/>
    <property type="evidence" value="ECO:0007669"/>
    <property type="project" value="InterPro"/>
</dbReference>
<proteinExistence type="predicted"/>
<protein>
    <submittedName>
        <fullName evidence="4">Uncharacterized protein</fullName>
    </submittedName>
</protein>
<dbReference type="GO" id="GO:0006313">
    <property type="term" value="P:DNA transposition"/>
    <property type="evidence" value="ECO:0007669"/>
    <property type="project" value="InterPro"/>
</dbReference>
<feature type="domain" description="Transposase IS116/IS110/IS902 C-terminal" evidence="2">
    <location>
        <begin position="276"/>
        <end position="346"/>
    </location>
</feature>
<dbReference type="EMBL" id="LGTC01000001">
    <property type="protein sequence ID" value="KNY30486.1"/>
    <property type="molecule type" value="Genomic_DNA"/>
</dbReference>
<name>A0A0L6JXA5_9FIRM</name>
<dbReference type="RefSeq" id="WP_050753967.1">
    <property type="nucleotide sequence ID" value="NZ_LGTC01000001.1"/>
</dbReference>